<dbReference type="Pfam" id="PF18537">
    <property type="entry name" value="CODH_A_N"/>
    <property type="match status" value="1"/>
</dbReference>
<evidence type="ECO:0000256" key="3">
    <source>
        <dbReference type="ARBA" id="ARBA00022679"/>
    </source>
</evidence>
<dbReference type="NCBIfam" id="NF040764">
    <property type="entry name" value="CODH_ACS_al_bet"/>
    <property type="match status" value="1"/>
</dbReference>
<sequence>MSKIIASAAIRGAHAIVSRAEERLKEAIDAKGPDEPVAFPNTGYYLPVIYALSGHKVEKLSDMEKPLALARDMLGEIPTDSLWLPYLGQTLDSGISTLFAQEIMQGVRYVIGPSPVHGIYLGAADDAIMRQRGVEFVDGSAPGFAAVVGAAPDNETAVKIARELQQKSLYVFMAGSTNGVCFADQLAEEGVQLGWDTRLVPFDNEVHGQVYSLGFAARAAMSFGGVKPGDFKNILKYNKQRIFAFVIALGEVDDEKYATAAGAISYGFPTIADTDIPEILPTGVCTYEHVVSSIPHDKIVQKAIEVRGLKVTVTEIPIPLSYGPAFEGERVRKDDLFAECGGRKSTCCELLRMREMEEVEDGRIEVVGPDIDELEPVGVLPLAIVVDVAGRKMQKDFEPILERQFHHLINSAEGIMHMGQRDISWIRISRQAREKGFKLSHIGDILHAKLLSDFPSIADKVQVTLYTEEDKVNEILQEARTLYNERDERLAGLKDESVDTFYSCSLCQSFAPNHVCVITPERLGLCGAYNWLDGQASYEIDPSGPNKPVAKGEVIDQHKGEWQGVNEFISQASKGNLERLKAYSILEDPMTSCGCFECIVALLPAANGVMVVDRDFSGMTPSGMTFSTLAGMVGGGIQTPGFLGVGKFYLGSDKFISAEGGFKRLVWMPSHLKERLRNMLQAQAEKVGEPDMLDKIADETVATTEMEVLEYLEKVGHPALGMDPMM</sequence>
<dbReference type="GO" id="GO:0043885">
    <property type="term" value="F:anaerobic carbon-monoxide dehydrogenase activity"/>
    <property type="evidence" value="ECO:0007669"/>
    <property type="project" value="InterPro"/>
</dbReference>
<dbReference type="InterPro" id="IPR011254">
    <property type="entry name" value="Prismane-like_sf"/>
</dbReference>
<keyword evidence="6" id="KW-0411">Iron-sulfur</keyword>
<dbReference type="Gene3D" id="3.40.970.20">
    <property type="entry name" value="Carbon monoxide dehydrogenase alpha subunit. Chain D, domain 4"/>
    <property type="match status" value="1"/>
</dbReference>
<dbReference type="NCBIfam" id="NF007078">
    <property type="entry name" value="PRK09529.1"/>
    <property type="match status" value="1"/>
</dbReference>
<dbReference type="InterPro" id="IPR004461">
    <property type="entry name" value="CO_DH/Ac-CoA_synth_bsu"/>
</dbReference>
<dbReference type="Proteomes" id="UP000005496">
    <property type="component" value="Unassembled WGS sequence"/>
</dbReference>
<dbReference type="Gene3D" id="1.10.8.190">
    <property type="entry name" value="Carbon monoxide dehydrogenase alpha subunit. Chain M, domain 1"/>
    <property type="match status" value="1"/>
</dbReference>
<dbReference type="Pfam" id="PF03598">
    <property type="entry name" value="CdhC"/>
    <property type="match status" value="1"/>
</dbReference>
<evidence type="ECO:0000256" key="5">
    <source>
        <dbReference type="ARBA" id="ARBA00023004"/>
    </source>
</evidence>
<dbReference type="Pfam" id="PF19436">
    <property type="entry name" value="ACS_CODH_B_C"/>
    <property type="match status" value="1"/>
</dbReference>
<dbReference type="AlphaFoldDB" id="D6SM93"/>
<evidence type="ECO:0000259" key="7">
    <source>
        <dbReference type="Pfam" id="PF18537"/>
    </source>
</evidence>
<keyword evidence="2" id="KW-0533">Nickel</keyword>
<name>D6SM93_9BACT</name>
<dbReference type="GO" id="GO:0051536">
    <property type="term" value="F:iron-sulfur cluster binding"/>
    <property type="evidence" value="ECO:0007669"/>
    <property type="project" value="UniProtKB-KW"/>
</dbReference>
<dbReference type="InterPro" id="IPR041350">
    <property type="entry name" value="CODH_A_N"/>
</dbReference>
<evidence type="ECO:0000256" key="6">
    <source>
        <dbReference type="ARBA" id="ARBA00023014"/>
    </source>
</evidence>
<dbReference type="NCBIfam" id="NF003379">
    <property type="entry name" value="PRK04456.1"/>
    <property type="match status" value="1"/>
</dbReference>
<feature type="domain" description="CO dehydrogenase/acetyl-CoA synthase complex beta subunit C-terminal" evidence="8">
    <location>
        <begin position="483"/>
        <end position="726"/>
    </location>
</feature>
<dbReference type="PANTHER" id="PTHR42281">
    <property type="match status" value="1"/>
</dbReference>
<organism evidence="9 10">
    <name type="scientific">Desulfonatronospira thiodismutans ASO3-1</name>
    <dbReference type="NCBI Taxonomy" id="555779"/>
    <lineage>
        <taxon>Bacteria</taxon>
        <taxon>Pseudomonadati</taxon>
        <taxon>Thermodesulfobacteriota</taxon>
        <taxon>Desulfovibrionia</taxon>
        <taxon>Desulfovibrionales</taxon>
        <taxon>Desulfonatronovibrionaceae</taxon>
        <taxon>Desulfonatronospira</taxon>
    </lineage>
</organism>
<dbReference type="eggNOG" id="COG1614">
    <property type="taxonomic scope" value="Bacteria"/>
</dbReference>
<keyword evidence="9" id="KW-0012">Acyltransferase</keyword>
<keyword evidence="4" id="KW-0479">Metal-binding</keyword>
<dbReference type="NCBIfam" id="TIGR00316">
    <property type="entry name" value="cdhC"/>
    <property type="match status" value="1"/>
</dbReference>
<dbReference type="SUPFAM" id="SSF56821">
    <property type="entry name" value="Prismane protein-like"/>
    <property type="match status" value="1"/>
</dbReference>
<protein>
    <recommendedName>
        <fullName evidence="1">CO-methylating acetyl-CoA synthase</fullName>
        <ecNumber evidence="1">2.3.1.169</ecNumber>
    </recommendedName>
</protein>
<evidence type="ECO:0000256" key="4">
    <source>
        <dbReference type="ARBA" id="ARBA00022723"/>
    </source>
</evidence>
<dbReference type="InterPro" id="IPR016099">
    <property type="entry name" value="Prismane-like_a/b-sand"/>
</dbReference>
<evidence type="ECO:0000313" key="10">
    <source>
        <dbReference type="Proteomes" id="UP000005496"/>
    </source>
</evidence>
<keyword evidence="10" id="KW-1185">Reference proteome</keyword>
<evidence type="ECO:0000256" key="2">
    <source>
        <dbReference type="ARBA" id="ARBA00022596"/>
    </source>
</evidence>
<dbReference type="InterPro" id="IPR038571">
    <property type="entry name" value="CO_DH/Ac-CoA_synth_bsu_3_sf"/>
</dbReference>
<accession>D6SM93</accession>
<keyword evidence="5" id="KW-0408">Iron</keyword>
<dbReference type="GO" id="GO:0006084">
    <property type="term" value="P:acetyl-CoA metabolic process"/>
    <property type="evidence" value="ECO:0007669"/>
    <property type="project" value="InterPro"/>
</dbReference>
<keyword evidence="3 9" id="KW-0808">Transferase</keyword>
<dbReference type="GO" id="GO:0046872">
    <property type="term" value="F:metal ion binding"/>
    <property type="evidence" value="ECO:0007669"/>
    <property type="project" value="UniProtKB-KW"/>
</dbReference>
<dbReference type="EC" id="2.3.1.169" evidence="1"/>
<dbReference type="InterPro" id="IPR045822">
    <property type="entry name" value="ACS_CODH_B_C"/>
</dbReference>
<dbReference type="Gene3D" id="3.40.1470.10">
    <property type="entry name" value="Bifunctional carbon monoxide dehydrogenase/acetyl-coa synthase(codh/acs), Chain M, domain 5"/>
    <property type="match status" value="1"/>
</dbReference>
<dbReference type="PANTHER" id="PTHR42281:SF1">
    <property type="entry name" value="ACETYL-COA DECARBONYLASE_SYNTHASE COMPLEX SUBUNIT BETA 1"/>
    <property type="match status" value="1"/>
</dbReference>
<evidence type="ECO:0000256" key="1">
    <source>
        <dbReference type="ARBA" id="ARBA00012244"/>
    </source>
</evidence>
<dbReference type="OrthoDB" id="9759545at2"/>
<dbReference type="Gene3D" id="3.30.1650.10">
    <property type="entry name" value="Bifunctional carbon monoxide dehydrogenase/acetyl-coa synthase(codh/acs), Chain M, domain 3"/>
    <property type="match status" value="1"/>
</dbReference>
<gene>
    <name evidence="9" type="ORF">Dthio_PD3239</name>
</gene>
<proteinExistence type="predicted"/>
<dbReference type="RefSeq" id="WP_008868933.1">
    <property type="nucleotide sequence ID" value="NZ_ACJN02000001.1"/>
</dbReference>
<dbReference type="GO" id="GO:0043884">
    <property type="term" value="F:CO-methylating acetyl-CoA synthase activity"/>
    <property type="evidence" value="ECO:0007669"/>
    <property type="project" value="UniProtKB-EC"/>
</dbReference>
<comment type="caution">
    <text evidence="9">The sequence shown here is derived from an EMBL/GenBank/DDBJ whole genome shotgun (WGS) entry which is preliminary data.</text>
</comment>
<reference evidence="9" key="1">
    <citation type="submission" date="2010-05" db="EMBL/GenBank/DDBJ databases">
        <title>The draft genome of Desulfonatronospira thiodismutans ASO3-1.</title>
        <authorList>
            <consortium name="US DOE Joint Genome Institute (JGI-PGF)"/>
            <person name="Lucas S."/>
            <person name="Copeland A."/>
            <person name="Lapidus A."/>
            <person name="Cheng J.-F."/>
            <person name="Bruce D."/>
            <person name="Goodwin L."/>
            <person name="Pitluck S."/>
            <person name="Chertkov O."/>
            <person name="Brettin T."/>
            <person name="Detter J.C."/>
            <person name="Han C."/>
            <person name="Land M.L."/>
            <person name="Hauser L."/>
            <person name="Kyrpides N."/>
            <person name="Mikhailova N."/>
            <person name="Muyzer G."/>
            <person name="Woyke T."/>
        </authorList>
    </citation>
    <scope>NUCLEOTIDE SEQUENCE [LARGE SCALE GENOMIC DNA]</scope>
    <source>
        <strain evidence="9">ASO3-1</strain>
    </source>
</reference>
<dbReference type="Gene3D" id="3.40.50.2030">
    <property type="match status" value="1"/>
</dbReference>
<feature type="domain" description="Carbon monoxide dehydrogenase subunit alpha ,N-terminal" evidence="7">
    <location>
        <begin position="21"/>
        <end position="110"/>
    </location>
</feature>
<evidence type="ECO:0000259" key="8">
    <source>
        <dbReference type="Pfam" id="PF19436"/>
    </source>
</evidence>
<evidence type="ECO:0000313" key="9">
    <source>
        <dbReference type="EMBL" id="EFI35804.1"/>
    </source>
</evidence>
<dbReference type="EMBL" id="ACJN02000001">
    <property type="protein sequence ID" value="EFI35804.1"/>
    <property type="molecule type" value="Genomic_DNA"/>
</dbReference>